<feature type="transmembrane region" description="Helical" evidence="7">
    <location>
        <begin position="241"/>
        <end position="263"/>
    </location>
</feature>
<sequence>MTPDPAAPVKAVPGKPAFAHPALAHVRSLLPGLALCVAVTALAFAAASAERTLFGEAWIEALVLAILIGTALRTAWTPSANWHPGIAFSARILLEVAVVLLGASVSAATILSAGPALLLGIAGVVALALLAGFGIGRLLGLPVRMAVLVACGNAICGNSAIAAVAPVIDAHSDDVAASIAFTAVLGVAVVLGLPLLGMGLRLSGVQYGALAGLTVYAVPQVIAAAAPLGATAVQVGTLVKLVRVLMLGPVCLLLSLLAPRLAGEENDAGAERPRPARPLARPPVHHLVPWFIQGFLAMIALRSCGLIPQAALPAMEHAATLLTVVSMAALGLGVDVRTVARAGGRVTAAVVLSLLALGTISLTLIHLIGLT</sequence>
<feature type="transmembrane region" description="Helical" evidence="7">
    <location>
        <begin position="208"/>
        <end position="229"/>
    </location>
</feature>
<accession>A0ABS1F2I5</accession>
<dbReference type="Proteomes" id="UP000652760">
    <property type="component" value="Unassembled WGS sequence"/>
</dbReference>
<protein>
    <submittedName>
        <fullName evidence="8">Sulfate exporter family transporter</fullName>
    </submittedName>
</protein>
<keyword evidence="3" id="KW-1003">Cell membrane</keyword>
<proteinExistence type="inferred from homology"/>
<feature type="transmembrane region" description="Helical" evidence="7">
    <location>
        <begin position="29"/>
        <end position="47"/>
    </location>
</feature>
<evidence type="ECO:0000256" key="7">
    <source>
        <dbReference type="SAM" id="Phobius"/>
    </source>
</evidence>
<feature type="transmembrane region" description="Helical" evidence="7">
    <location>
        <begin position="117"/>
        <end position="139"/>
    </location>
</feature>
<feature type="transmembrane region" description="Helical" evidence="7">
    <location>
        <begin position="314"/>
        <end position="334"/>
    </location>
</feature>
<keyword evidence="4 7" id="KW-0812">Transmembrane</keyword>
<evidence type="ECO:0000313" key="8">
    <source>
        <dbReference type="EMBL" id="MBK1837620.1"/>
    </source>
</evidence>
<comment type="similarity">
    <text evidence="2">Belongs to the UPF0324 family.</text>
</comment>
<evidence type="ECO:0000256" key="5">
    <source>
        <dbReference type="ARBA" id="ARBA00022989"/>
    </source>
</evidence>
<feature type="transmembrane region" description="Helical" evidence="7">
    <location>
        <begin position="175"/>
        <end position="196"/>
    </location>
</feature>
<evidence type="ECO:0000256" key="1">
    <source>
        <dbReference type="ARBA" id="ARBA00004651"/>
    </source>
</evidence>
<feature type="transmembrane region" description="Helical" evidence="7">
    <location>
        <begin position="53"/>
        <end position="72"/>
    </location>
</feature>
<feature type="transmembrane region" description="Helical" evidence="7">
    <location>
        <begin position="92"/>
        <end position="111"/>
    </location>
</feature>
<name>A0ABS1F2I5_9PROT</name>
<reference evidence="9" key="1">
    <citation type="submission" date="2021-01" db="EMBL/GenBank/DDBJ databases">
        <title>Genome public.</title>
        <authorList>
            <person name="Liu C."/>
            <person name="Sun Q."/>
        </authorList>
    </citation>
    <scope>NUCLEOTIDE SEQUENCE [LARGE SCALE GENOMIC DNA]</scope>
    <source>
        <strain evidence="9">YIM B02556</strain>
    </source>
</reference>
<evidence type="ECO:0000256" key="3">
    <source>
        <dbReference type="ARBA" id="ARBA00022475"/>
    </source>
</evidence>
<feature type="transmembrane region" description="Helical" evidence="7">
    <location>
        <begin position="146"/>
        <end position="169"/>
    </location>
</feature>
<dbReference type="PANTHER" id="PTHR30106">
    <property type="entry name" value="INNER MEMBRANE PROTEIN YEIH-RELATED"/>
    <property type="match status" value="1"/>
</dbReference>
<organism evidence="8 9">
    <name type="scientific">Azospirillum endophyticum</name>
    <dbReference type="NCBI Taxonomy" id="2800326"/>
    <lineage>
        <taxon>Bacteria</taxon>
        <taxon>Pseudomonadati</taxon>
        <taxon>Pseudomonadota</taxon>
        <taxon>Alphaproteobacteria</taxon>
        <taxon>Rhodospirillales</taxon>
        <taxon>Azospirillaceae</taxon>
        <taxon>Azospirillum</taxon>
    </lineage>
</organism>
<dbReference type="RefSeq" id="WP_200192382.1">
    <property type="nucleotide sequence ID" value="NZ_JAENHM010000029.1"/>
</dbReference>
<dbReference type="InterPro" id="IPR018383">
    <property type="entry name" value="UPF0324_pro"/>
</dbReference>
<dbReference type="Pfam" id="PF03601">
    <property type="entry name" value="Cons_hypoth698"/>
    <property type="match status" value="1"/>
</dbReference>
<evidence type="ECO:0000256" key="2">
    <source>
        <dbReference type="ARBA" id="ARBA00007977"/>
    </source>
</evidence>
<dbReference type="EMBL" id="JAENHM010000029">
    <property type="protein sequence ID" value="MBK1837620.1"/>
    <property type="molecule type" value="Genomic_DNA"/>
</dbReference>
<dbReference type="PANTHER" id="PTHR30106:SF2">
    <property type="entry name" value="UPF0324 INNER MEMBRANE PROTEIN YEIH"/>
    <property type="match status" value="1"/>
</dbReference>
<feature type="transmembrane region" description="Helical" evidence="7">
    <location>
        <begin position="346"/>
        <end position="368"/>
    </location>
</feature>
<keyword evidence="6 7" id="KW-0472">Membrane</keyword>
<comment type="caution">
    <text evidence="8">The sequence shown here is derived from an EMBL/GenBank/DDBJ whole genome shotgun (WGS) entry which is preliminary data.</text>
</comment>
<evidence type="ECO:0000313" key="9">
    <source>
        <dbReference type="Proteomes" id="UP000652760"/>
    </source>
</evidence>
<evidence type="ECO:0000256" key="6">
    <source>
        <dbReference type="ARBA" id="ARBA00023136"/>
    </source>
</evidence>
<keyword evidence="5 7" id="KW-1133">Transmembrane helix</keyword>
<evidence type="ECO:0000256" key="4">
    <source>
        <dbReference type="ARBA" id="ARBA00022692"/>
    </source>
</evidence>
<comment type="subcellular location">
    <subcellularLocation>
        <location evidence="1">Cell membrane</location>
        <topology evidence="1">Multi-pass membrane protein</topology>
    </subcellularLocation>
</comment>
<keyword evidence="9" id="KW-1185">Reference proteome</keyword>
<gene>
    <name evidence="8" type="ORF">JHL17_09355</name>
</gene>